<keyword evidence="13" id="KW-0965">Cell junction</keyword>
<dbReference type="SUPFAM" id="SSF47031">
    <property type="entry name" value="Second domain of FERM"/>
    <property type="match status" value="1"/>
</dbReference>
<sequence length="962" mass="110268">MSGVSEPLSRVKVGTLRRPEGPPEPMVVVPEDVEKEDVRILKVCFYSNSFNPGKNFKLVKCTVHTEIREVIASILLSGRIGPNIQLAECYGLRLKHMKSDEIHWLHPQMTVGEVQDKYECLHMEAEWRYDLQIRYLPEDFMESLKEDRTTLLYFYQQLRNDYMQRYASKVSEGMALQLGCLELRRFFKDMPHNALDKKSNFELLEKEVGLDLFFPKQMQENLKPKQFRKMIQQTFQQYASLREEECVMKFFNTLAGFANIDQETYRCELIQGWNITVDLVIGPKGIRQLTSQDTKPTCLAEFKQIKSIRCLPLEEGQAVLQLGIEGAPQSLSIKTSSLAEAENMADLIDGYCRLQGEHKGSLIIHPKKGAFPLKGKMARCYLTLSRKAVGKRWREARNGKKRKEEGRGRNVLLWEDRVMLRRGTRNMLSLQKGEKISVAVKTCKKDCTLDNKEKFMSEAGGLIMKNLDHPHIVKLIGIIEEEPTWIIMELYPFGELGHYLERNKNSLKVLTLVLYSLQICKAMAYLESINCVHRDIAVRNILVASANCVKLGDFGLSRYIEDEEYYKASVTRLPIKWMAPESINFRRFTTASDVWMFAVCMWEILSFGKQPFFWLENKDVIGVLEKGDRLPKPDLCPPILYTLMTRYIDTEQERNARYRPPKILEPTALQEPPPKPSRPKYRTPPQTNLLAPTLQFQVPEGLCASSPTLTSPMEYPSPVNSLHTPPLHRHNVFKRHSMREGDFVRPSSREEAQQLWEAERVKMRQILDKQQKQMVEDYQWLRQEEKSLDAENSPYSLPLSLAAEFTGPPQKPPRLGAQSIQPTANLDRTDDLVYLNVMELVRAVLDLKNELCQLPPEGYVVVVKNVGLTLRKLIGSVDDLLPSLPSSSRTEIEGTQKLLNKDLAELINKMRLAQQNAVTSLSEECKRQMLTASHTLAVDAKNLLDAVDQAKVLANLAHPPAE</sequence>
<feature type="domain" description="FERM" evidence="20">
    <location>
        <begin position="39"/>
        <end position="359"/>
    </location>
</feature>
<keyword evidence="7" id="KW-0963">Cytoplasm</keyword>
<dbReference type="GO" id="GO:0005524">
    <property type="term" value="F:ATP binding"/>
    <property type="evidence" value="ECO:0007669"/>
    <property type="project" value="UniProtKB-KW"/>
</dbReference>
<dbReference type="Pfam" id="PF03623">
    <property type="entry name" value="Focal_AT"/>
    <property type="match status" value="1"/>
</dbReference>
<evidence type="ECO:0000256" key="12">
    <source>
        <dbReference type="ARBA" id="ARBA00022840"/>
    </source>
</evidence>
<name>A0A8C4PQV3_EQUAS</name>
<dbReference type="Pfam" id="PF07714">
    <property type="entry name" value="PK_Tyr_Ser-Thr"/>
    <property type="match status" value="1"/>
</dbReference>
<evidence type="ECO:0000256" key="13">
    <source>
        <dbReference type="ARBA" id="ARBA00022949"/>
    </source>
</evidence>
<feature type="region of interest" description="Disordered" evidence="18">
    <location>
        <begin position="656"/>
        <end position="684"/>
    </location>
</feature>
<keyword evidence="10" id="KW-0547">Nucleotide-binding</keyword>
<dbReference type="FunFam" id="3.10.20.90:FF:000080">
    <property type="entry name" value="protein-tyrosine kinase 2-beta isoform X1"/>
    <property type="match status" value="1"/>
</dbReference>
<evidence type="ECO:0000256" key="11">
    <source>
        <dbReference type="ARBA" id="ARBA00022777"/>
    </source>
</evidence>
<dbReference type="GO" id="GO:0048468">
    <property type="term" value="P:cell development"/>
    <property type="evidence" value="ECO:0007669"/>
    <property type="project" value="UniProtKB-ARBA"/>
</dbReference>
<evidence type="ECO:0000256" key="5">
    <source>
        <dbReference type="ARBA" id="ARBA00011903"/>
    </source>
</evidence>
<dbReference type="Pfam" id="PF18038">
    <property type="entry name" value="FERM_N_2"/>
    <property type="match status" value="1"/>
</dbReference>
<evidence type="ECO:0000256" key="10">
    <source>
        <dbReference type="ARBA" id="ARBA00022741"/>
    </source>
</evidence>
<feature type="region of interest" description="Disordered" evidence="18">
    <location>
        <begin position="1"/>
        <end position="25"/>
    </location>
</feature>
<dbReference type="SUPFAM" id="SSF68993">
    <property type="entry name" value="FAT domain of focal adhesion kinase"/>
    <property type="match status" value="1"/>
</dbReference>
<keyword evidence="6" id="KW-1003">Cell membrane</keyword>
<evidence type="ECO:0000259" key="19">
    <source>
        <dbReference type="PROSITE" id="PS50011"/>
    </source>
</evidence>
<dbReference type="PROSITE" id="PS50057">
    <property type="entry name" value="FERM_3"/>
    <property type="match status" value="1"/>
</dbReference>
<evidence type="ECO:0000259" key="20">
    <source>
        <dbReference type="PROSITE" id="PS50057"/>
    </source>
</evidence>
<dbReference type="InterPro" id="IPR029071">
    <property type="entry name" value="Ubiquitin-like_domsf"/>
</dbReference>
<dbReference type="SUPFAM" id="SSF54236">
    <property type="entry name" value="Ubiquitin-like"/>
    <property type="match status" value="1"/>
</dbReference>
<evidence type="ECO:0000256" key="17">
    <source>
        <dbReference type="ARBA" id="ARBA00051245"/>
    </source>
</evidence>
<keyword evidence="9" id="KW-0808">Transferase</keyword>
<evidence type="ECO:0000256" key="9">
    <source>
        <dbReference type="ARBA" id="ARBA00022679"/>
    </source>
</evidence>
<evidence type="ECO:0000256" key="6">
    <source>
        <dbReference type="ARBA" id="ARBA00022475"/>
    </source>
</evidence>
<dbReference type="GO" id="GO:0005938">
    <property type="term" value="C:cell cortex"/>
    <property type="evidence" value="ECO:0007669"/>
    <property type="project" value="UniProtKB-SubCell"/>
</dbReference>
<evidence type="ECO:0000256" key="16">
    <source>
        <dbReference type="ARBA" id="ARBA00023273"/>
    </source>
</evidence>
<keyword evidence="14" id="KW-0472">Membrane</keyword>
<dbReference type="PROSITE" id="PS50011">
    <property type="entry name" value="PROTEIN_KINASE_DOM"/>
    <property type="match status" value="1"/>
</dbReference>
<evidence type="ECO:0000256" key="4">
    <source>
        <dbReference type="ARBA" id="ARBA00004544"/>
    </source>
</evidence>
<dbReference type="GO" id="GO:0005886">
    <property type="term" value="C:plasma membrane"/>
    <property type="evidence" value="ECO:0007669"/>
    <property type="project" value="UniProtKB-SubCell"/>
</dbReference>
<keyword evidence="11" id="KW-0418">Kinase</keyword>
<dbReference type="InterPro" id="IPR019749">
    <property type="entry name" value="Band_41_domain"/>
</dbReference>
<evidence type="ECO:0000313" key="21">
    <source>
        <dbReference type="Ensembl" id="ENSEASP00005023955.1"/>
    </source>
</evidence>
<dbReference type="Pfam" id="PF21477">
    <property type="entry name" value="FERM_C_FAK1"/>
    <property type="match status" value="1"/>
</dbReference>
<dbReference type="InterPro" id="IPR049385">
    <property type="entry name" value="FAK1-like_FERM_C"/>
</dbReference>
<keyword evidence="16" id="KW-0966">Cell projection</keyword>
<dbReference type="PANTHER" id="PTHR46221:SF11">
    <property type="entry name" value="NON-SPECIFIC PROTEIN-TYROSINE KINASE"/>
    <property type="match status" value="1"/>
</dbReference>
<dbReference type="CDD" id="cd14473">
    <property type="entry name" value="FERM_B-lobe"/>
    <property type="match status" value="1"/>
</dbReference>
<dbReference type="FunFam" id="1.10.510.10:FF:001512">
    <property type="entry name" value="Receptor tyrosine-protein kinase erbB-2"/>
    <property type="match status" value="1"/>
</dbReference>
<evidence type="ECO:0000256" key="18">
    <source>
        <dbReference type="SAM" id="MobiDB-lite"/>
    </source>
</evidence>
<dbReference type="CDD" id="cd13190">
    <property type="entry name" value="FERM_C_FAK1"/>
    <property type="match status" value="1"/>
</dbReference>
<dbReference type="GO" id="GO:0005925">
    <property type="term" value="C:focal adhesion"/>
    <property type="evidence" value="ECO:0007669"/>
    <property type="project" value="UniProtKB-SubCell"/>
</dbReference>
<dbReference type="GO" id="GO:0004715">
    <property type="term" value="F:non-membrane spanning protein tyrosine kinase activity"/>
    <property type="evidence" value="ECO:0007669"/>
    <property type="project" value="UniProtKB-EC"/>
</dbReference>
<proteinExistence type="predicted"/>
<dbReference type="EC" id="2.7.10.2" evidence="5"/>
<reference evidence="21" key="1">
    <citation type="submission" date="2023-03" db="UniProtKB">
        <authorList>
            <consortium name="Ensembl"/>
        </authorList>
    </citation>
    <scope>IDENTIFICATION</scope>
</reference>
<organism evidence="21">
    <name type="scientific">Equus asinus asinus</name>
    <dbReference type="NCBI Taxonomy" id="83772"/>
    <lineage>
        <taxon>Eukaryota</taxon>
        <taxon>Metazoa</taxon>
        <taxon>Chordata</taxon>
        <taxon>Craniata</taxon>
        <taxon>Vertebrata</taxon>
        <taxon>Euteleostomi</taxon>
        <taxon>Mammalia</taxon>
        <taxon>Eutheria</taxon>
        <taxon>Laurasiatheria</taxon>
        <taxon>Perissodactyla</taxon>
        <taxon>Equidae</taxon>
        <taxon>Equus</taxon>
    </lineage>
</organism>
<dbReference type="InterPro" id="IPR019748">
    <property type="entry name" value="FERM_central"/>
</dbReference>
<evidence type="ECO:0000256" key="14">
    <source>
        <dbReference type="ARBA" id="ARBA00023136"/>
    </source>
</evidence>
<dbReference type="FunFam" id="2.30.29.30:FF:000142">
    <property type="entry name" value="protein-tyrosine kinase 2-beta isoform X1"/>
    <property type="match status" value="1"/>
</dbReference>
<dbReference type="PRINTS" id="PR00109">
    <property type="entry name" value="TYRKINASE"/>
</dbReference>
<dbReference type="Gene3D" id="2.30.29.30">
    <property type="entry name" value="Pleckstrin-homology domain (PH domain)/Phosphotyrosine-binding domain (PTB)"/>
    <property type="match status" value="1"/>
</dbReference>
<dbReference type="AlphaFoldDB" id="A0A8C4PQV3"/>
<dbReference type="InterPro" id="IPR011993">
    <property type="entry name" value="PH-like_dom_sf"/>
</dbReference>
<dbReference type="PROSITE" id="PS00109">
    <property type="entry name" value="PROTEIN_KINASE_TYR"/>
    <property type="match status" value="1"/>
</dbReference>
<dbReference type="Gene3D" id="3.10.20.90">
    <property type="entry name" value="Phosphatidylinositol 3-kinase Catalytic Subunit, Chain A, domain 1"/>
    <property type="match status" value="1"/>
</dbReference>
<evidence type="ECO:0000256" key="2">
    <source>
        <dbReference type="ARBA" id="ARBA00004316"/>
    </source>
</evidence>
<dbReference type="InterPro" id="IPR020635">
    <property type="entry name" value="Tyr_kinase_cat_dom"/>
</dbReference>
<dbReference type="FunFam" id="1.20.120.330:FF:000007">
    <property type="entry name" value="protein-tyrosine kinase 2-beta isoform X1"/>
    <property type="match status" value="1"/>
</dbReference>
<keyword evidence="8" id="KW-0597">Phosphoprotein</keyword>
<dbReference type="InterPro" id="IPR035963">
    <property type="entry name" value="FERM_2"/>
</dbReference>
<dbReference type="InterPro" id="IPR041390">
    <property type="entry name" value="FADK_N"/>
</dbReference>
<dbReference type="InterPro" id="IPR000719">
    <property type="entry name" value="Prot_kinase_dom"/>
</dbReference>
<dbReference type="InterPro" id="IPR000299">
    <property type="entry name" value="FERM_domain"/>
</dbReference>
<dbReference type="SUPFAM" id="SSF56112">
    <property type="entry name" value="Protein kinase-like (PK-like)"/>
    <property type="match status" value="1"/>
</dbReference>
<dbReference type="Gene3D" id="1.20.80.10">
    <property type="match status" value="1"/>
</dbReference>
<dbReference type="Gene3D" id="1.10.510.10">
    <property type="entry name" value="Transferase(Phosphotransferase) domain 1"/>
    <property type="match status" value="1"/>
</dbReference>
<dbReference type="Pfam" id="PF00373">
    <property type="entry name" value="FERM_M"/>
    <property type="match status" value="1"/>
</dbReference>
<dbReference type="GO" id="GO:0007172">
    <property type="term" value="P:signal complex assembly"/>
    <property type="evidence" value="ECO:0007669"/>
    <property type="project" value="InterPro"/>
</dbReference>
<protein>
    <recommendedName>
        <fullName evidence="5">non-specific protein-tyrosine kinase</fullName>
        <ecNumber evidence="5">2.7.10.2</ecNumber>
    </recommendedName>
</protein>
<evidence type="ECO:0000256" key="7">
    <source>
        <dbReference type="ARBA" id="ARBA00022490"/>
    </source>
</evidence>
<gene>
    <name evidence="21" type="primary">PTK2B</name>
</gene>
<dbReference type="FunFam" id="1.20.80.10:FF:000004">
    <property type="entry name" value="Protein-tyrosine kinase 2-beta isoform 1"/>
    <property type="match status" value="1"/>
</dbReference>
<dbReference type="Gene3D" id="1.20.120.330">
    <property type="entry name" value="Nucleotidyltransferases domain 2"/>
    <property type="match status" value="1"/>
</dbReference>
<dbReference type="PANTHER" id="PTHR46221">
    <property type="entry name" value="FERM AND PDZ DOMAIN-CONTAINING PROTEIN FAMILY MEMBER"/>
    <property type="match status" value="1"/>
</dbReference>
<keyword evidence="15" id="KW-0829">Tyrosine-protein kinase</keyword>
<dbReference type="InterPro" id="IPR036137">
    <property type="entry name" value="Focal_adhe_kin_target_dom_sf"/>
</dbReference>
<evidence type="ECO:0000256" key="8">
    <source>
        <dbReference type="ARBA" id="ARBA00022553"/>
    </source>
</evidence>
<dbReference type="InterPro" id="IPR041784">
    <property type="entry name" value="FAK1/PYK2_FERM_C"/>
</dbReference>
<comment type="catalytic activity">
    <reaction evidence="17">
        <text>L-tyrosyl-[protein] + ATP = O-phospho-L-tyrosyl-[protein] + ADP + H(+)</text>
        <dbReference type="Rhea" id="RHEA:10596"/>
        <dbReference type="Rhea" id="RHEA-COMP:10136"/>
        <dbReference type="Rhea" id="RHEA-COMP:20101"/>
        <dbReference type="ChEBI" id="CHEBI:15378"/>
        <dbReference type="ChEBI" id="CHEBI:30616"/>
        <dbReference type="ChEBI" id="CHEBI:46858"/>
        <dbReference type="ChEBI" id="CHEBI:61978"/>
        <dbReference type="ChEBI" id="CHEBI:456216"/>
        <dbReference type="EC" id="2.7.10.2"/>
    </reaction>
</comment>
<dbReference type="InterPro" id="IPR008266">
    <property type="entry name" value="Tyr_kinase_AS"/>
</dbReference>
<keyword evidence="12" id="KW-0067">ATP-binding</keyword>
<evidence type="ECO:0000256" key="3">
    <source>
        <dbReference type="ARBA" id="ARBA00004413"/>
    </source>
</evidence>
<evidence type="ECO:0000256" key="1">
    <source>
        <dbReference type="ARBA" id="ARBA00004246"/>
    </source>
</evidence>
<dbReference type="Ensembl" id="ENSEAST00005025984.1">
    <property type="protein sequence ID" value="ENSEASP00005023955.1"/>
    <property type="gene ID" value="ENSEASG00005015727.1"/>
</dbReference>
<dbReference type="GO" id="GO:0042995">
    <property type="term" value="C:cell projection"/>
    <property type="evidence" value="ECO:0007669"/>
    <property type="project" value="UniProtKB-SubCell"/>
</dbReference>
<dbReference type="InterPro" id="IPR005189">
    <property type="entry name" value="Focal_adhesion_kin_target_dom"/>
</dbReference>
<dbReference type="Gene3D" id="3.30.200.20">
    <property type="entry name" value="Phosphorylase Kinase, domain 1"/>
    <property type="match status" value="1"/>
</dbReference>
<dbReference type="InterPro" id="IPR011009">
    <property type="entry name" value="Kinase-like_dom_sf"/>
</dbReference>
<dbReference type="InterPro" id="IPR014352">
    <property type="entry name" value="FERM/acyl-CoA-bd_prot_sf"/>
</dbReference>
<comment type="subcellular location">
    <subcellularLocation>
        <location evidence="1">Cell junction</location>
        <location evidence="1">Focal adhesion</location>
    </subcellularLocation>
    <subcellularLocation>
        <location evidence="3">Cell membrane</location>
        <topology evidence="3">Peripheral membrane protein</topology>
        <orientation evidence="3">Cytoplasmic side</orientation>
    </subcellularLocation>
    <subcellularLocation>
        <location evidence="2">Cell projection</location>
    </subcellularLocation>
    <subcellularLocation>
        <location evidence="4">Cytoplasm</location>
        <location evidence="4">Cell cortex</location>
    </subcellularLocation>
</comment>
<dbReference type="InterPro" id="IPR001245">
    <property type="entry name" value="Ser-Thr/Tyr_kinase_cat_dom"/>
</dbReference>
<accession>A0A8C4PQV3</accession>
<feature type="domain" description="Protein kinase" evidence="19">
    <location>
        <begin position="414"/>
        <end position="669"/>
    </location>
</feature>
<dbReference type="GO" id="GO:0050793">
    <property type="term" value="P:regulation of developmental process"/>
    <property type="evidence" value="ECO:0007669"/>
    <property type="project" value="UniProtKB-ARBA"/>
</dbReference>
<evidence type="ECO:0000256" key="15">
    <source>
        <dbReference type="ARBA" id="ARBA00023137"/>
    </source>
</evidence>
<dbReference type="SUPFAM" id="SSF50729">
    <property type="entry name" value="PH domain-like"/>
    <property type="match status" value="1"/>
</dbReference>
<dbReference type="GO" id="GO:0030182">
    <property type="term" value="P:neuron differentiation"/>
    <property type="evidence" value="ECO:0007669"/>
    <property type="project" value="UniProtKB-ARBA"/>
</dbReference>
<dbReference type="SMART" id="SM00295">
    <property type="entry name" value="B41"/>
    <property type="match status" value="1"/>
</dbReference>
<dbReference type="SMART" id="SM00219">
    <property type="entry name" value="TyrKc"/>
    <property type="match status" value="1"/>
</dbReference>
<dbReference type="GO" id="GO:0008284">
    <property type="term" value="P:positive regulation of cell population proliferation"/>
    <property type="evidence" value="ECO:0007669"/>
    <property type="project" value="UniProtKB-ARBA"/>
</dbReference>
<dbReference type="GO" id="GO:0051239">
    <property type="term" value="P:regulation of multicellular organismal process"/>
    <property type="evidence" value="ECO:0007669"/>
    <property type="project" value="UniProtKB-ARBA"/>
</dbReference>